<protein>
    <submittedName>
        <fullName evidence="2">FxsA family protein</fullName>
    </submittedName>
</protein>
<keyword evidence="1" id="KW-0812">Transmembrane</keyword>
<evidence type="ECO:0000313" key="3">
    <source>
        <dbReference type="Proteomes" id="UP000316425"/>
    </source>
</evidence>
<feature type="transmembrane region" description="Helical" evidence="1">
    <location>
        <begin position="29"/>
        <end position="51"/>
    </location>
</feature>
<accession>A0A556PQ01</accession>
<dbReference type="Pfam" id="PF04186">
    <property type="entry name" value="FxsA"/>
    <property type="match status" value="1"/>
</dbReference>
<name>A0A556PQ01_9BACI</name>
<dbReference type="RefSeq" id="WP_144088073.1">
    <property type="nucleotide sequence ID" value="NZ_VMHE01000004.1"/>
</dbReference>
<dbReference type="OrthoDB" id="9792788at2"/>
<dbReference type="PANTHER" id="PTHR35335">
    <property type="entry name" value="UPF0716 PROTEIN FXSA"/>
    <property type="match status" value="1"/>
</dbReference>
<proteinExistence type="predicted"/>
<dbReference type="NCBIfam" id="NF008528">
    <property type="entry name" value="PRK11463.1-2"/>
    <property type="match status" value="1"/>
</dbReference>
<dbReference type="EMBL" id="VMHE01000004">
    <property type="protein sequence ID" value="TSJ66466.1"/>
    <property type="molecule type" value="Genomic_DNA"/>
</dbReference>
<sequence length="133" mass="15067">MFRLLFLLIVVFSVIEIAIFVWLGNITSIWFVLIGIILTGVTGAFLAKWQGISTLNSARQAMANRRMPKDEIFDGIAILIGAVLLFTPGFLTDLVGFLLLIPTTRRPFKLWAQAQLLSMIKKGSVKRFHIYRR</sequence>
<keyword evidence="1" id="KW-1133">Transmembrane helix</keyword>
<dbReference type="AlphaFoldDB" id="A0A556PQ01"/>
<evidence type="ECO:0000313" key="2">
    <source>
        <dbReference type="EMBL" id="TSJ66466.1"/>
    </source>
</evidence>
<dbReference type="GO" id="GO:0016020">
    <property type="term" value="C:membrane"/>
    <property type="evidence" value="ECO:0007669"/>
    <property type="project" value="InterPro"/>
</dbReference>
<organism evidence="2 3">
    <name type="scientific">Allobacillus salarius</name>
    <dbReference type="NCBI Taxonomy" id="1955272"/>
    <lineage>
        <taxon>Bacteria</taxon>
        <taxon>Bacillati</taxon>
        <taxon>Bacillota</taxon>
        <taxon>Bacilli</taxon>
        <taxon>Bacillales</taxon>
        <taxon>Bacillaceae</taxon>
        <taxon>Allobacillus</taxon>
    </lineage>
</organism>
<evidence type="ECO:0000256" key="1">
    <source>
        <dbReference type="SAM" id="Phobius"/>
    </source>
</evidence>
<dbReference type="InterPro" id="IPR007313">
    <property type="entry name" value="FxsA"/>
</dbReference>
<comment type="caution">
    <text evidence="2">The sequence shown here is derived from an EMBL/GenBank/DDBJ whole genome shotgun (WGS) entry which is preliminary data.</text>
</comment>
<dbReference type="Proteomes" id="UP000316425">
    <property type="component" value="Unassembled WGS sequence"/>
</dbReference>
<keyword evidence="1" id="KW-0472">Membrane</keyword>
<reference evidence="2 3" key="1">
    <citation type="submission" date="2019-07" db="EMBL/GenBank/DDBJ databases">
        <title>Allobacillus sp. nov. SKP isolated from shrimp paste of Euphausiacea.</title>
        <authorList>
            <person name="Kanchanasin P."/>
            <person name="Tanasupawat S."/>
            <person name="Shi W."/>
            <person name="Wu L."/>
            <person name="Ma J."/>
        </authorList>
    </citation>
    <scope>NUCLEOTIDE SEQUENCE [LARGE SCALE GENOMIC DNA]</scope>
    <source>
        <strain evidence="2 3">SKP4-8</strain>
    </source>
</reference>
<dbReference type="PANTHER" id="PTHR35335:SF1">
    <property type="entry name" value="UPF0716 PROTEIN FXSA"/>
    <property type="match status" value="1"/>
</dbReference>
<gene>
    <name evidence="2" type="ORF">FPQ13_04205</name>
</gene>
<feature type="transmembrane region" description="Helical" evidence="1">
    <location>
        <begin position="72"/>
        <end position="101"/>
    </location>
</feature>
<keyword evidence="3" id="KW-1185">Reference proteome</keyword>
<feature type="transmembrane region" description="Helical" evidence="1">
    <location>
        <begin position="5"/>
        <end position="23"/>
    </location>
</feature>